<dbReference type="SMART" id="SM00184">
    <property type="entry name" value="RING"/>
    <property type="match status" value="1"/>
</dbReference>
<feature type="region of interest" description="Disordered" evidence="2">
    <location>
        <begin position="1"/>
        <end position="26"/>
    </location>
</feature>
<dbReference type="GO" id="GO:0005768">
    <property type="term" value="C:endosome"/>
    <property type="evidence" value="ECO:0000318"/>
    <property type="project" value="GO_Central"/>
</dbReference>
<evidence type="ECO:0000259" key="3">
    <source>
        <dbReference type="PROSITE" id="PS50089"/>
    </source>
</evidence>
<dbReference type="Gene3D" id="3.30.40.10">
    <property type="entry name" value="Zinc/RING finger domain, C3HC4 (zinc finger)"/>
    <property type="match status" value="1"/>
</dbReference>
<evidence type="ECO:0000256" key="2">
    <source>
        <dbReference type="SAM" id="MobiDB-lite"/>
    </source>
</evidence>
<dbReference type="GO" id="GO:0030674">
    <property type="term" value="F:protein-macromolecule adaptor activity"/>
    <property type="evidence" value="ECO:0000318"/>
    <property type="project" value="GO_Central"/>
</dbReference>
<accession>A2EKQ2</accession>
<dbReference type="GO" id="GO:0048284">
    <property type="term" value="P:organelle fusion"/>
    <property type="evidence" value="ECO:0000318"/>
    <property type="project" value="GO_Central"/>
</dbReference>
<feature type="domain" description="RING-type" evidence="3">
    <location>
        <begin position="361"/>
        <end position="414"/>
    </location>
</feature>
<gene>
    <name evidence="4" type="ORF">TVAG_103410</name>
</gene>
<evidence type="ECO:0000313" key="5">
    <source>
        <dbReference type="Proteomes" id="UP000001542"/>
    </source>
</evidence>
<dbReference type="InterPro" id="IPR001841">
    <property type="entry name" value="Znf_RING"/>
</dbReference>
<dbReference type="OrthoDB" id="1845386at2759"/>
<dbReference type="STRING" id="5722.A2EKQ2"/>
<dbReference type="GO" id="GO:0006904">
    <property type="term" value="P:vesicle docking involved in exocytosis"/>
    <property type="evidence" value="ECO:0000318"/>
    <property type="project" value="GO_Central"/>
</dbReference>
<evidence type="ECO:0000313" key="4">
    <source>
        <dbReference type="EMBL" id="EAY06791.1"/>
    </source>
</evidence>
<sequence length="440" mass="49774">MGRKTPKVKNTPPPKTEPPPPPPVAVPDISEIPAKLNEIMKIPNQFEAFVNTTALLHQYPMCSDLFLRLLLTQFSAISDDKIPMAAPLFLDSLVRNKHIIQFTTLYNTLYENGKENEIWRFVPAYELSAEMIPCYKQCKLSMDDIRRILQTTPLVDKQICSILYQFPELASIVYEVVGSSATPFIIDILDKLSSDQLKVLQKLTNNTGSNLDAILCQRLDYKYDTENIQEPFILYQRAKNSEDWVQATEISKILGLDYEFLQCKSHVEGVEGLPLQLLKPVLEAHEQKDLIDNMSNNLRFSHENQAFSDFANVANAISSQIEEDNEQLNNNFATNKAFIDQLIENNPKNGDDTEILITNKCGICRKLLGHGQVFAFPCGHQFHKDCLDDVEYELSGKESSIIHMPNVTDECPICGLNSAASVHLSLIPNSFTPEFWSLKC</sequence>
<dbReference type="GO" id="GO:0030897">
    <property type="term" value="C:HOPS complex"/>
    <property type="evidence" value="ECO:0000318"/>
    <property type="project" value="GO_Central"/>
</dbReference>
<evidence type="ECO:0000256" key="1">
    <source>
        <dbReference type="PROSITE-ProRule" id="PRU00175"/>
    </source>
</evidence>
<feature type="compositionally biased region" description="Pro residues" evidence="2">
    <location>
        <begin position="11"/>
        <end position="25"/>
    </location>
</feature>
<dbReference type="AlphaFoldDB" id="A2EKQ2"/>
<dbReference type="InterPro" id="IPR013083">
    <property type="entry name" value="Znf_RING/FYVE/PHD"/>
</dbReference>
<organism evidence="4 5">
    <name type="scientific">Trichomonas vaginalis (strain ATCC PRA-98 / G3)</name>
    <dbReference type="NCBI Taxonomy" id="412133"/>
    <lineage>
        <taxon>Eukaryota</taxon>
        <taxon>Metamonada</taxon>
        <taxon>Parabasalia</taxon>
        <taxon>Trichomonadida</taxon>
        <taxon>Trichomonadidae</taxon>
        <taxon>Trichomonas</taxon>
    </lineage>
</organism>
<dbReference type="SUPFAM" id="SSF57850">
    <property type="entry name" value="RING/U-box"/>
    <property type="match status" value="1"/>
</dbReference>
<dbReference type="RefSeq" id="XP_001319014.1">
    <property type="nucleotide sequence ID" value="XM_001318979.1"/>
</dbReference>
<protein>
    <recommendedName>
        <fullName evidence="3">RING-type domain-containing protein</fullName>
    </recommendedName>
</protein>
<dbReference type="VEuPathDB" id="TrichDB:TVAG_103410"/>
<dbReference type="GO" id="GO:0007032">
    <property type="term" value="P:endosome organization"/>
    <property type="evidence" value="ECO:0000318"/>
    <property type="project" value="GO_Central"/>
</dbReference>
<keyword evidence="1" id="KW-0862">Zinc</keyword>
<keyword evidence="1" id="KW-0863">Zinc-finger</keyword>
<name>A2EKQ2_TRIV3</name>
<dbReference type="GO" id="GO:0007033">
    <property type="term" value="P:vacuole organization"/>
    <property type="evidence" value="ECO:0000318"/>
    <property type="project" value="GO_Central"/>
</dbReference>
<proteinExistence type="predicted"/>
<dbReference type="InterPro" id="IPR058919">
    <property type="entry name" value="Pep3/Vps18_RING_C"/>
</dbReference>
<dbReference type="InParanoid" id="A2EKQ2"/>
<dbReference type="VEuPathDB" id="TrichDB:TVAGG3_0931210"/>
<reference evidence="4" key="1">
    <citation type="submission" date="2006-10" db="EMBL/GenBank/DDBJ databases">
        <authorList>
            <person name="Amadeo P."/>
            <person name="Zhao Q."/>
            <person name="Wortman J."/>
            <person name="Fraser-Liggett C."/>
            <person name="Carlton J."/>
        </authorList>
    </citation>
    <scope>NUCLEOTIDE SEQUENCE</scope>
    <source>
        <strain evidence="4">G3</strain>
    </source>
</reference>
<reference evidence="4" key="2">
    <citation type="journal article" date="2007" name="Science">
        <title>Draft genome sequence of the sexually transmitted pathogen Trichomonas vaginalis.</title>
        <authorList>
            <person name="Carlton J.M."/>
            <person name="Hirt R.P."/>
            <person name="Silva J.C."/>
            <person name="Delcher A.L."/>
            <person name="Schatz M."/>
            <person name="Zhao Q."/>
            <person name="Wortman J.R."/>
            <person name="Bidwell S.L."/>
            <person name="Alsmark U.C.M."/>
            <person name="Besteiro S."/>
            <person name="Sicheritz-Ponten T."/>
            <person name="Noel C.J."/>
            <person name="Dacks J.B."/>
            <person name="Foster P.G."/>
            <person name="Simillion C."/>
            <person name="Van de Peer Y."/>
            <person name="Miranda-Saavedra D."/>
            <person name="Barton G.J."/>
            <person name="Westrop G.D."/>
            <person name="Mueller S."/>
            <person name="Dessi D."/>
            <person name="Fiori P.L."/>
            <person name="Ren Q."/>
            <person name="Paulsen I."/>
            <person name="Zhang H."/>
            <person name="Bastida-Corcuera F.D."/>
            <person name="Simoes-Barbosa A."/>
            <person name="Brown M.T."/>
            <person name="Hayes R.D."/>
            <person name="Mukherjee M."/>
            <person name="Okumura C.Y."/>
            <person name="Schneider R."/>
            <person name="Smith A.J."/>
            <person name="Vanacova S."/>
            <person name="Villalvazo M."/>
            <person name="Haas B.J."/>
            <person name="Pertea M."/>
            <person name="Feldblyum T.V."/>
            <person name="Utterback T.R."/>
            <person name="Shu C.L."/>
            <person name="Osoegawa K."/>
            <person name="de Jong P.J."/>
            <person name="Hrdy I."/>
            <person name="Horvathova L."/>
            <person name="Zubacova Z."/>
            <person name="Dolezal P."/>
            <person name="Malik S.B."/>
            <person name="Logsdon J.M. Jr."/>
            <person name="Henze K."/>
            <person name="Gupta A."/>
            <person name="Wang C.C."/>
            <person name="Dunne R.L."/>
            <person name="Upcroft J.A."/>
            <person name="Upcroft P."/>
            <person name="White O."/>
            <person name="Salzberg S.L."/>
            <person name="Tang P."/>
            <person name="Chiu C.-H."/>
            <person name="Lee Y.-S."/>
            <person name="Embley T.M."/>
            <person name="Coombs G.H."/>
            <person name="Mottram J.C."/>
            <person name="Tachezy J."/>
            <person name="Fraser-Liggett C.M."/>
            <person name="Johnson P.J."/>
        </authorList>
    </citation>
    <scope>NUCLEOTIDE SEQUENCE [LARGE SCALE GENOMIC DNA]</scope>
    <source>
        <strain evidence="4">G3</strain>
    </source>
</reference>
<dbReference type="GO" id="GO:0008270">
    <property type="term" value="F:zinc ion binding"/>
    <property type="evidence" value="ECO:0007669"/>
    <property type="project" value="UniProtKB-KW"/>
</dbReference>
<keyword evidence="5" id="KW-1185">Reference proteome</keyword>
<dbReference type="KEGG" id="tva:4764673"/>
<dbReference type="Proteomes" id="UP000001542">
    <property type="component" value="Unassembled WGS sequence"/>
</dbReference>
<dbReference type="Pfam" id="PF26148">
    <property type="entry name" value="VPS18_RING_C"/>
    <property type="match status" value="1"/>
</dbReference>
<dbReference type="PROSITE" id="PS50089">
    <property type="entry name" value="ZF_RING_2"/>
    <property type="match status" value="1"/>
</dbReference>
<keyword evidence="1" id="KW-0479">Metal-binding</keyword>
<dbReference type="EMBL" id="DS113415">
    <property type="protein sequence ID" value="EAY06791.1"/>
    <property type="molecule type" value="Genomic_DNA"/>
</dbReference>